<dbReference type="AlphaFoldDB" id="A0A0E1RXU3"/>
<organism evidence="2 3">
    <name type="scientific">Coccidioides immitis (strain RS)</name>
    <name type="common">Valley fever fungus</name>
    <dbReference type="NCBI Taxonomy" id="246410"/>
    <lineage>
        <taxon>Eukaryota</taxon>
        <taxon>Fungi</taxon>
        <taxon>Dikarya</taxon>
        <taxon>Ascomycota</taxon>
        <taxon>Pezizomycotina</taxon>
        <taxon>Eurotiomycetes</taxon>
        <taxon>Eurotiomycetidae</taxon>
        <taxon>Onygenales</taxon>
        <taxon>Onygenaceae</taxon>
        <taxon>Coccidioides</taxon>
    </lineage>
</organism>
<dbReference type="Proteomes" id="UP000001261">
    <property type="component" value="Unassembled WGS sequence"/>
</dbReference>
<evidence type="ECO:0000256" key="1">
    <source>
        <dbReference type="SAM" id="MobiDB-lite"/>
    </source>
</evidence>
<dbReference type="RefSeq" id="XP_001244302.2">
    <property type="nucleotide sequence ID" value="XM_001244301.2"/>
</dbReference>
<dbReference type="GeneID" id="4563197"/>
<feature type="region of interest" description="Disordered" evidence="1">
    <location>
        <begin position="43"/>
        <end position="65"/>
    </location>
</feature>
<name>A0A0E1RXU3_COCIM</name>
<dbReference type="KEGG" id="cim:CIMG_03743"/>
<dbReference type="VEuPathDB" id="FungiDB:CIMG_03743"/>
<reference evidence="3" key="2">
    <citation type="journal article" date="2010" name="Genome Res.">
        <title>Population genomic sequencing of Coccidioides fungi reveals recent hybridization and transposon control.</title>
        <authorList>
            <person name="Neafsey D.E."/>
            <person name="Barker B.M."/>
            <person name="Sharpton T.J."/>
            <person name="Stajich J.E."/>
            <person name="Park D.J."/>
            <person name="Whiston E."/>
            <person name="Hung C.-Y."/>
            <person name="McMahan C."/>
            <person name="White J."/>
            <person name="Sykes S."/>
            <person name="Heiman D."/>
            <person name="Young S."/>
            <person name="Zeng Q."/>
            <person name="Abouelleil A."/>
            <person name="Aftuck L."/>
            <person name="Bessette D."/>
            <person name="Brown A."/>
            <person name="FitzGerald M."/>
            <person name="Lui A."/>
            <person name="Macdonald J.P."/>
            <person name="Priest M."/>
            <person name="Orbach M.J."/>
            <person name="Galgiani J.N."/>
            <person name="Kirkland T.N."/>
            <person name="Cole G.T."/>
            <person name="Birren B.W."/>
            <person name="Henn M.R."/>
            <person name="Taylor J.W."/>
            <person name="Rounsley S.D."/>
        </authorList>
    </citation>
    <scope>GENOME REANNOTATION</scope>
    <source>
        <strain evidence="3">RS</strain>
    </source>
</reference>
<gene>
    <name evidence="2" type="ORF">CIMG_03743</name>
</gene>
<keyword evidence="3" id="KW-1185">Reference proteome</keyword>
<evidence type="ECO:0000313" key="3">
    <source>
        <dbReference type="Proteomes" id="UP000001261"/>
    </source>
</evidence>
<sequence length="178" mass="19419">MVRTMQTRTTVARIKPPRVKAPKRKSTRVAKSKIRPKIRALRPSSVDQAGVKPTPGHGGTGETPACGDRGGLYCHQDDSAGIAEKGMICFPVGVDGGSSSLASPPPPLPTIRSNQVSKCREIFRQLSFLKTERRKGGFENKRIRAGDMVVEELKTTWTSRDIMVFILRGAKVFDSSPS</sequence>
<proteinExistence type="predicted"/>
<evidence type="ECO:0000313" key="2">
    <source>
        <dbReference type="EMBL" id="EAS32719.2"/>
    </source>
</evidence>
<reference evidence="3" key="1">
    <citation type="journal article" date="2009" name="Genome Res.">
        <title>Comparative genomic analyses of the human fungal pathogens Coccidioides and their relatives.</title>
        <authorList>
            <person name="Sharpton T.J."/>
            <person name="Stajich J.E."/>
            <person name="Rounsley S.D."/>
            <person name="Gardner M.J."/>
            <person name="Wortman J.R."/>
            <person name="Jordar V.S."/>
            <person name="Maiti R."/>
            <person name="Kodira C.D."/>
            <person name="Neafsey D.E."/>
            <person name="Zeng Q."/>
            <person name="Hung C.-Y."/>
            <person name="McMahan C."/>
            <person name="Muszewska A."/>
            <person name="Grynberg M."/>
            <person name="Mandel M.A."/>
            <person name="Kellner E.M."/>
            <person name="Barker B.M."/>
            <person name="Galgiani J.N."/>
            <person name="Orbach M.J."/>
            <person name="Kirkland T.N."/>
            <person name="Cole G.T."/>
            <person name="Henn M.R."/>
            <person name="Birren B.W."/>
            <person name="Taylor J.W."/>
        </authorList>
    </citation>
    <scope>NUCLEOTIDE SEQUENCE [LARGE SCALE GENOMIC DNA]</scope>
    <source>
        <strain evidence="3">RS</strain>
    </source>
</reference>
<dbReference type="EMBL" id="GG704916">
    <property type="protein sequence ID" value="EAS32719.2"/>
    <property type="molecule type" value="Genomic_DNA"/>
</dbReference>
<dbReference type="InParanoid" id="A0A0E1RXU3"/>
<accession>A0A0E1RXU3</accession>
<protein>
    <submittedName>
        <fullName evidence="2">Uncharacterized protein</fullName>
    </submittedName>
</protein>